<evidence type="ECO:0000256" key="5">
    <source>
        <dbReference type="ARBA" id="ARBA00022729"/>
    </source>
</evidence>
<evidence type="ECO:0000256" key="4">
    <source>
        <dbReference type="ARBA" id="ARBA00022525"/>
    </source>
</evidence>
<dbReference type="AlphaFoldDB" id="J5J9A2"/>
<evidence type="ECO:0000256" key="1">
    <source>
        <dbReference type="ARBA" id="ARBA00004191"/>
    </source>
</evidence>
<keyword evidence="4" id="KW-0964">Secreted</keyword>
<dbReference type="Proteomes" id="UP000002762">
    <property type="component" value="Unassembled WGS sequence"/>
</dbReference>
<keyword evidence="9" id="KW-1185">Reference proteome</keyword>
<keyword evidence="3" id="KW-0134">Cell wall</keyword>
<evidence type="ECO:0000256" key="6">
    <source>
        <dbReference type="ARBA" id="ARBA00023157"/>
    </source>
</evidence>
<evidence type="ECO:0000313" key="9">
    <source>
        <dbReference type="Proteomes" id="UP000002762"/>
    </source>
</evidence>
<evidence type="ECO:0000256" key="3">
    <source>
        <dbReference type="ARBA" id="ARBA00022512"/>
    </source>
</evidence>
<keyword evidence="6" id="KW-1015">Disulfide bond</keyword>
<protein>
    <submittedName>
        <fullName evidence="8">Uncharacterized protein</fullName>
    </submittedName>
</protein>
<feature type="signal peptide" evidence="7">
    <location>
        <begin position="1"/>
        <end position="18"/>
    </location>
</feature>
<name>J5J9A2_BEAB2</name>
<dbReference type="InterPro" id="IPR036686">
    <property type="entry name" value="Class_II_Hydrophobin_sf"/>
</dbReference>
<dbReference type="InParanoid" id="J5J9A2"/>
<feature type="chain" id="PRO_5003784441" evidence="7">
    <location>
        <begin position="19"/>
        <end position="94"/>
    </location>
</feature>
<gene>
    <name evidence="8" type="ORF">BBA_10342</name>
</gene>
<accession>J5J9A2</accession>
<organism evidence="8 9">
    <name type="scientific">Beauveria bassiana (strain ARSEF 2860)</name>
    <name type="common">White muscardine disease fungus</name>
    <name type="synonym">Tritirachium shiotae</name>
    <dbReference type="NCBI Taxonomy" id="655819"/>
    <lineage>
        <taxon>Eukaryota</taxon>
        <taxon>Fungi</taxon>
        <taxon>Dikarya</taxon>
        <taxon>Ascomycota</taxon>
        <taxon>Pezizomycotina</taxon>
        <taxon>Sordariomycetes</taxon>
        <taxon>Hypocreomycetidae</taxon>
        <taxon>Hypocreales</taxon>
        <taxon>Cordycipitaceae</taxon>
        <taxon>Beauveria</taxon>
    </lineage>
</organism>
<dbReference type="EMBL" id="JH725291">
    <property type="protein sequence ID" value="EJP60711.1"/>
    <property type="molecule type" value="Genomic_DNA"/>
</dbReference>
<dbReference type="Pfam" id="PF06766">
    <property type="entry name" value="Hydrophobin_2"/>
    <property type="match status" value="1"/>
</dbReference>
<comment type="similarity">
    <text evidence="2">Belongs to the cerato-ulmin hydrophobin family.</text>
</comment>
<evidence type="ECO:0000256" key="2">
    <source>
        <dbReference type="ARBA" id="ARBA00009576"/>
    </source>
</evidence>
<comment type="subcellular location">
    <subcellularLocation>
        <location evidence="1">Secreted</location>
        <location evidence="1">Cell wall</location>
    </subcellularLocation>
</comment>
<keyword evidence="5 7" id="KW-0732">Signal</keyword>
<dbReference type="RefSeq" id="XP_008603661.1">
    <property type="nucleotide sequence ID" value="XM_008605439.1"/>
</dbReference>
<evidence type="ECO:0000313" key="8">
    <source>
        <dbReference type="EMBL" id="EJP60711.1"/>
    </source>
</evidence>
<dbReference type="Gene3D" id="3.20.120.10">
    <property type="entry name" value="Hydrophobin"/>
    <property type="match status" value="1"/>
</dbReference>
<dbReference type="InterPro" id="IPR010636">
    <property type="entry name" value="Class_II_hydrophobin"/>
</dbReference>
<evidence type="ECO:0000256" key="7">
    <source>
        <dbReference type="SAM" id="SignalP"/>
    </source>
</evidence>
<dbReference type="HOGENOM" id="CLU_2385817_0_0_1"/>
<dbReference type="GO" id="GO:0005576">
    <property type="term" value="C:extracellular region"/>
    <property type="evidence" value="ECO:0007669"/>
    <property type="project" value="InterPro"/>
</dbReference>
<dbReference type="GeneID" id="19893354"/>
<proteinExistence type="inferred from homology"/>
<sequence length="94" mass="10281">MQFAHTIISLLAGAVVAADKVCPNFKYSRPSCCVLDGATRRYSCKFRELMSSTSFIVPDDMAQFKELCNDMGKDPKCCFTSGRLGPSCIDPTDA</sequence>
<reference evidence="8 9" key="1">
    <citation type="journal article" date="2012" name="Sci. Rep.">
        <title>Genomic perspectives on the evolution of fungal entomopathogenicity in Beauveria bassiana.</title>
        <authorList>
            <person name="Xiao G."/>
            <person name="Ying S.H."/>
            <person name="Zheng P."/>
            <person name="Wang Z.L."/>
            <person name="Zhang S."/>
            <person name="Xie X.Q."/>
            <person name="Shang Y."/>
            <person name="St Leger R.J."/>
            <person name="Zhao G.P."/>
            <person name="Wang C."/>
            <person name="Feng M.G."/>
        </authorList>
    </citation>
    <scope>NUCLEOTIDE SEQUENCE [LARGE SCALE GENOMIC DNA]</scope>
    <source>
        <strain evidence="8 9">ARSEF 2860</strain>
    </source>
</reference>